<organism evidence="6 7">
    <name type="scientific">Pandoraea bronchicola</name>
    <dbReference type="NCBI Taxonomy" id="2508287"/>
    <lineage>
        <taxon>Bacteria</taxon>
        <taxon>Pseudomonadati</taxon>
        <taxon>Pseudomonadota</taxon>
        <taxon>Betaproteobacteria</taxon>
        <taxon>Burkholderiales</taxon>
        <taxon>Burkholderiaceae</taxon>
        <taxon>Pandoraea</taxon>
    </lineage>
</organism>
<evidence type="ECO:0000313" key="7">
    <source>
        <dbReference type="Proteomes" id="UP000382040"/>
    </source>
</evidence>
<dbReference type="GO" id="GO:0009425">
    <property type="term" value="C:bacterial-type flagellum basal body"/>
    <property type="evidence" value="ECO:0007669"/>
    <property type="project" value="UniProtKB-SubCell"/>
</dbReference>
<dbReference type="AlphaFoldDB" id="A0A5E5C043"/>
<dbReference type="PRINTS" id="PR01006">
    <property type="entry name" value="FLGHOOKFLIE"/>
</dbReference>
<keyword evidence="3 4" id="KW-0975">Bacterial flagellum</keyword>
<reference evidence="6 7" key="1">
    <citation type="submission" date="2019-08" db="EMBL/GenBank/DDBJ databases">
        <authorList>
            <person name="Peeters C."/>
        </authorList>
    </citation>
    <scope>NUCLEOTIDE SEQUENCE [LARGE SCALE GENOMIC DNA]</scope>
    <source>
        <strain evidence="6 7">LMG 20603</strain>
    </source>
</reference>
<dbReference type="HAMAP" id="MF_00724">
    <property type="entry name" value="FliE"/>
    <property type="match status" value="1"/>
</dbReference>
<dbReference type="NCBIfam" id="TIGR00205">
    <property type="entry name" value="fliE"/>
    <property type="match status" value="1"/>
</dbReference>
<evidence type="ECO:0000256" key="4">
    <source>
        <dbReference type="HAMAP-Rule" id="MF_00724"/>
    </source>
</evidence>
<accession>A0A5E5C043</accession>
<keyword evidence="7" id="KW-1185">Reference proteome</keyword>
<comment type="similarity">
    <text evidence="2 4">Belongs to the FliE family.</text>
</comment>
<dbReference type="InterPro" id="IPR001624">
    <property type="entry name" value="FliE"/>
</dbReference>
<dbReference type="EMBL" id="CABPST010000019">
    <property type="protein sequence ID" value="VVE90692.1"/>
    <property type="molecule type" value="Genomic_DNA"/>
</dbReference>
<evidence type="ECO:0000256" key="1">
    <source>
        <dbReference type="ARBA" id="ARBA00004117"/>
    </source>
</evidence>
<evidence type="ECO:0000256" key="5">
    <source>
        <dbReference type="NCBIfam" id="TIGR00205"/>
    </source>
</evidence>
<comment type="subcellular location">
    <subcellularLocation>
        <location evidence="1 4">Bacterial flagellum basal body</location>
    </subcellularLocation>
</comment>
<dbReference type="PANTHER" id="PTHR34653:SF1">
    <property type="entry name" value="FLAGELLAR HOOK-BASAL BODY COMPLEX PROTEIN FLIE"/>
    <property type="match status" value="1"/>
</dbReference>
<dbReference type="RefSeq" id="WP_150561826.1">
    <property type="nucleotide sequence ID" value="NZ_CABPST010000019.1"/>
</dbReference>
<protein>
    <recommendedName>
        <fullName evidence="4 5">Flagellar hook-basal body complex protein FliE</fullName>
    </recommendedName>
</protein>
<dbReference type="GO" id="GO:0003774">
    <property type="term" value="F:cytoskeletal motor activity"/>
    <property type="evidence" value="ECO:0007669"/>
    <property type="project" value="InterPro"/>
</dbReference>
<dbReference type="GO" id="GO:0071973">
    <property type="term" value="P:bacterial-type flagellum-dependent cell motility"/>
    <property type="evidence" value="ECO:0007669"/>
    <property type="project" value="InterPro"/>
</dbReference>
<dbReference type="GO" id="GO:0005198">
    <property type="term" value="F:structural molecule activity"/>
    <property type="evidence" value="ECO:0007669"/>
    <property type="project" value="UniProtKB-UniRule"/>
</dbReference>
<evidence type="ECO:0000256" key="2">
    <source>
        <dbReference type="ARBA" id="ARBA00009272"/>
    </source>
</evidence>
<name>A0A5E5C043_9BURK</name>
<evidence type="ECO:0000313" key="6">
    <source>
        <dbReference type="EMBL" id="VVE90692.1"/>
    </source>
</evidence>
<gene>
    <name evidence="4 6" type="primary">fliE</name>
    <name evidence="6" type="ORF">PBR20603_04679</name>
</gene>
<dbReference type="Proteomes" id="UP000382040">
    <property type="component" value="Unassembled WGS sequence"/>
</dbReference>
<keyword evidence="6" id="KW-0966">Cell projection</keyword>
<dbReference type="OrthoDB" id="8909229at2"/>
<proteinExistence type="inferred from homology"/>
<sequence>MSADAIAAIEVLQAGGAAAPAALAEAGQAQAGNAFGTAVSQGLAQVNGQLLASSEQVHALATGNVENLHQVMMRLEAAGLTFQLFMQVRNRVLEAYQEVMRMQV</sequence>
<evidence type="ECO:0000256" key="3">
    <source>
        <dbReference type="ARBA" id="ARBA00023143"/>
    </source>
</evidence>
<keyword evidence="6" id="KW-0969">Cilium</keyword>
<dbReference type="PANTHER" id="PTHR34653">
    <property type="match status" value="1"/>
</dbReference>
<dbReference type="Pfam" id="PF02049">
    <property type="entry name" value="FliE"/>
    <property type="match status" value="1"/>
</dbReference>
<keyword evidence="6" id="KW-0282">Flagellum</keyword>